<keyword evidence="5" id="KW-1185">Reference proteome</keyword>
<feature type="region of interest" description="Disordered" evidence="1">
    <location>
        <begin position="27"/>
        <end position="51"/>
    </location>
</feature>
<keyword evidence="2" id="KW-0732">Signal</keyword>
<accession>A0A2Z4GBQ4</accession>
<dbReference type="OrthoDB" id="1409548at2"/>
<dbReference type="AlphaFoldDB" id="A0A2Z4GBQ4"/>
<organism evidence="4 5">
    <name type="scientific">Arcticibacterium luteifluviistationis</name>
    <dbReference type="NCBI Taxonomy" id="1784714"/>
    <lineage>
        <taxon>Bacteria</taxon>
        <taxon>Pseudomonadati</taxon>
        <taxon>Bacteroidota</taxon>
        <taxon>Cytophagia</taxon>
        <taxon>Cytophagales</taxon>
        <taxon>Leadbetterellaceae</taxon>
        <taxon>Arcticibacterium</taxon>
    </lineage>
</organism>
<dbReference type="EMBL" id="CP029480">
    <property type="protein sequence ID" value="AWV98490.1"/>
    <property type="molecule type" value="Genomic_DNA"/>
</dbReference>
<dbReference type="PROSITE" id="PS51257">
    <property type="entry name" value="PROKAR_LIPOPROTEIN"/>
    <property type="match status" value="1"/>
</dbReference>
<evidence type="ECO:0000259" key="3">
    <source>
        <dbReference type="Pfam" id="PF19335"/>
    </source>
</evidence>
<dbReference type="RefSeq" id="WP_111371683.1">
    <property type="nucleotide sequence ID" value="NZ_CP029480.1"/>
</dbReference>
<evidence type="ECO:0000313" key="4">
    <source>
        <dbReference type="EMBL" id="AWV98490.1"/>
    </source>
</evidence>
<sequence length="96" mass="10573">MKKSILAIALSSTFLFSSALIFSSCGSAENNEESHEHMDGEEHGEMNHDDMNHEGMEMAETIYACPMHPEITGADGDKCSICKMDLKPTDESMNND</sequence>
<evidence type="ECO:0000256" key="2">
    <source>
        <dbReference type="SAM" id="SignalP"/>
    </source>
</evidence>
<protein>
    <recommendedName>
        <fullName evidence="3">Heavy metal binding domain-containing protein</fullName>
    </recommendedName>
</protein>
<dbReference type="Pfam" id="PF19335">
    <property type="entry name" value="HMBD"/>
    <property type="match status" value="1"/>
</dbReference>
<reference evidence="4 5" key="1">
    <citation type="submission" date="2018-05" db="EMBL/GenBank/DDBJ databases">
        <title>Complete genome sequence of Arcticibacterium luteifluviistationis SM1504T, a cytophagaceae bacterium isolated from Arctic surface seawater.</title>
        <authorList>
            <person name="Li Y."/>
            <person name="Qin Q.-L."/>
        </authorList>
    </citation>
    <scope>NUCLEOTIDE SEQUENCE [LARGE SCALE GENOMIC DNA]</scope>
    <source>
        <strain evidence="4 5">SM1504</strain>
    </source>
</reference>
<feature type="signal peptide" evidence="2">
    <location>
        <begin position="1"/>
        <end position="19"/>
    </location>
</feature>
<dbReference type="InterPro" id="IPR045800">
    <property type="entry name" value="HMBD"/>
</dbReference>
<evidence type="ECO:0000256" key="1">
    <source>
        <dbReference type="SAM" id="MobiDB-lite"/>
    </source>
</evidence>
<feature type="domain" description="Heavy metal binding" evidence="3">
    <location>
        <begin position="63"/>
        <end position="88"/>
    </location>
</feature>
<name>A0A2Z4GBQ4_9BACT</name>
<dbReference type="GO" id="GO:0046872">
    <property type="term" value="F:metal ion binding"/>
    <property type="evidence" value="ECO:0007669"/>
    <property type="project" value="InterPro"/>
</dbReference>
<dbReference type="KEGG" id="als:DJ013_10030"/>
<proteinExistence type="predicted"/>
<feature type="compositionally biased region" description="Basic and acidic residues" evidence="1">
    <location>
        <begin position="32"/>
        <end position="51"/>
    </location>
</feature>
<evidence type="ECO:0000313" key="5">
    <source>
        <dbReference type="Proteomes" id="UP000249873"/>
    </source>
</evidence>
<feature type="chain" id="PRO_5016232551" description="Heavy metal binding domain-containing protein" evidence="2">
    <location>
        <begin position="20"/>
        <end position="96"/>
    </location>
</feature>
<dbReference type="Proteomes" id="UP000249873">
    <property type="component" value="Chromosome"/>
</dbReference>
<gene>
    <name evidence="4" type="ORF">DJ013_10030</name>
</gene>